<keyword evidence="1" id="KW-0547">Nucleotide-binding</keyword>
<dbReference type="Proteomes" id="UP000255192">
    <property type="component" value="Unassembled WGS sequence"/>
</dbReference>
<evidence type="ECO:0000313" key="7">
    <source>
        <dbReference type="EMBL" id="STU83699.1"/>
    </source>
</evidence>
<evidence type="ECO:0000256" key="1">
    <source>
        <dbReference type="ARBA" id="ARBA00022741"/>
    </source>
</evidence>
<dbReference type="EMBL" id="UGMD01000002">
    <property type="protein sequence ID" value="STU83699.1"/>
    <property type="molecule type" value="Genomic_DNA"/>
</dbReference>
<dbReference type="SUPFAM" id="SSF52540">
    <property type="entry name" value="P-loop containing nucleoside triphosphate hydrolases"/>
    <property type="match status" value="1"/>
</dbReference>
<dbReference type="Gene3D" id="3.40.50.300">
    <property type="entry name" value="P-loop containing nucleotide triphosphate hydrolases"/>
    <property type="match status" value="1"/>
</dbReference>
<feature type="region of interest" description="Disordered" evidence="5">
    <location>
        <begin position="37"/>
        <end position="62"/>
    </location>
</feature>
<name>A0A377ZS65_KLEPN</name>
<dbReference type="Gene3D" id="1.10.486.10">
    <property type="entry name" value="PCRA, domain 4"/>
    <property type="match status" value="1"/>
</dbReference>
<keyword evidence="3 7" id="KW-0347">Helicase</keyword>
<evidence type="ECO:0000256" key="2">
    <source>
        <dbReference type="ARBA" id="ARBA00022801"/>
    </source>
</evidence>
<evidence type="ECO:0000256" key="3">
    <source>
        <dbReference type="ARBA" id="ARBA00022806"/>
    </source>
</evidence>
<proteinExistence type="predicted"/>
<evidence type="ECO:0000256" key="4">
    <source>
        <dbReference type="ARBA" id="ARBA00022840"/>
    </source>
</evidence>
<evidence type="ECO:0000313" key="8">
    <source>
        <dbReference type="Proteomes" id="UP000255192"/>
    </source>
</evidence>
<dbReference type="Pfam" id="PF13361">
    <property type="entry name" value="UvrD_C"/>
    <property type="match status" value="1"/>
</dbReference>
<dbReference type="EC" id="3.6.4.12" evidence="7"/>
<gene>
    <name evidence="7" type="primary">rep_2</name>
    <name evidence="7" type="ORF">NCTC204_01727</name>
</gene>
<evidence type="ECO:0000259" key="6">
    <source>
        <dbReference type="Pfam" id="PF13361"/>
    </source>
</evidence>
<dbReference type="InterPro" id="IPR027417">
    <property type="entry name" value="P-loop_NTPase"/>
</dbReference>
<accession>A0A377ZS65</accession>
<keyword evidence="4" id="KW-0067">ATP-binding</keyword>
<reference evidence="7 8" key="1">
    <citation type="submission" date="2018-06" db="EMBL/GenBank/DDBJ databases">
        <authorList>
            <consortium name="Pathogen Informatics"/>
            <person name="Doyle S."/>
        </authorList>
    </citation>
    <scope>NUCLEOTIDE SEQUENCE [LARGE SCALE GENOMIC DNA]</scope>
    <source>
        <strain evidence="7 8">NCTC204</strain>
    </source>
</reference>
<dbReference type="GO" id="GO:0003678">
    <property type="term" value="F:DNA helicase activity"/>
    <property type="evidence" value="ECO:0007669"/>
    <property type="project" value="UniProtKB-EC"/>
</dbReference>
<sequence>MLMQNRIPYKISGGTSFFSRPEIKDLLAYLRVLTNPDDGQRLPAYRQHAEARDRPGDAAKAR</sequence>
<dbReference type="GO" id="GO:0005524">
    <property type="term" value="F:ATP binding"/>
    <property type="evidence" value="ECO:0007669"/>
    <property type="project" value="UniProtKB-KW"/>
</dbReference>
<dbReference type="GO" id="GO:0016787">
    <property type="term" value="F:hydrolase activity"/>
    <property type="evidence" value="ECO:0007669"/>
    <property type="project" value="UniProtKB-KW"/>
</dbReference>
<evidence type="ECO:0000256" key="5">
    <source>
        <dbReference type="SAM" id="MobiDB-lite"/>
    </source>
</evidence>
<dbReference type="AlphaFoldDB" id="A0A377ZS65"/>
<feature type="compositionally biased region" description="Basic and acidic residues" evidence="5">
    <location>
        <begin position="47"/>
        <end position="62"/>
    </location>
</feature>
<protein>
    <submittedName>
        <fullName evidence="7">ATP-dependent DNA helicase Rep</fullName>
        <ecNumber evidence="7">3.6.4.12</ecNumber>
    </submittedName>
</protein>
<organism evidence="7 8">
    <name type="scientific">Klebsiella pneumoniae</name>
    <dbReference type="NCBI Taxonomy" id="573"/>
    <lineage>
        <taxon>Bacteria</taxon>
        <taxon>Pseudomonadati</taxon>
        <taxon>Pseudomonadota</taxon>
        <taxon>Gammaproteobacteria</taxon>
        <taxon>Enterobacterales</taxon>
        <taxon>Enterobacteriaceae</taxon>
        <taxon>Klebsiella/Raoultella group</taxon>
        <taxon>Klebsiella</taxon>
        <taxon>Klebsiella pneumoniae complex</taxon>
    </lineage>
</organism>
<dbReference type="InterPro" id="IPR014017">
    <property type="entry name" value="DNA_helicase_UvrD-like_C"/>
</dbReference>
<keyword evidence="2 7" id="KW-0378">Hydrolase</keyword>
<feature type="domain" description="UvrD-like helicase C-terminal" evidence="6">
    <location>
        <begin position="2"/>
        <end position="41"/>
    </location>
</feature>